<evidence type="ECO:0000256" key="1">
    <source>
        <dbReference type="ARBA" id="ARBA00006525"/>
    </source>
</evidence>
<dbReference type="SUPFAM" id="SSF102405">
    <property type="entry name" value="MCP/YpsA-like"/>
    <property type="match status" value="1"/>
</dbReference>
<dbReference type="InterPro" id="IPR036388">
    <property type="entry name" value="WH-like_DNA-bd_sf"/>
</dbReference>
<proteinExistence type="inferred from homology"/>
<organism evidence="4 5">
    <name type="scientific">Pseudohalioglobus sediminis</name>
    <dbReference type="NCBI Taxonomy" id="2606449"/>
    <lineage>
        <taxon>Bacteria</taxon>
        <taxon>Pseudomonadati</taxon>
        <taxon>Pseudomonadota</taxon>
        <taxon>Gammaproteobacteria</taxon>
        <taxon>Cellvibrionales</taxon>
        <taxon>Halieaceae</taxon>
        <taxon>Pseudohalioglobus</taxon>
    </lineage>
</organism>
<sequence>MSVADIQAALEAVGADVIPLADPRYPPLLKTINDPPQRLYVRGDPSLLQRPQLAMVGARRATAVGLKLAREIASALARAGLGVCSGLALGIDGAAHQGALAVGGPTIAVLGTGIDQLYPRRHRSLGEDVAARGCLVSEFPPGMPALPANFPQRNRIISGLSLGVLVVEAALPSGSLITANTGAQQGREVFALPWSVAHKGGAGCLQLIRDGAKMVLSVEDILEELQSLYDLQLSLSLESAGDEEPAADQPQILDYVGYEAVSVDQLVAASGVAAGELLAQLSALEMRGLVARCPGGYARTR</sequence>
<name>A0A5B0WWQ6_9GAMM</name>
<dbReference type="Proteomes" id="UP000323708">
    <property type="component" value="Unassembled WGS sequence"/>
</dbReference>
<dbReference type="PANTHER" id="PTHR43022">
    <property type="entry name" value="PROTEIN SMF"/>
    <property type="match status" value="1"/>
</dbReference>
<dbReference type="Gene3D" id="1.10.10.10">
    <property type="entry name" value="Winged helix-like DNA-binding domain superfamily/Winged helix DNA-binding domain"/>
    <property type="match status" value="1"/>
</dbReference>
<dbReference type="NCBIfam" id="TIGR00732">
    <property type="entry name" value="dprA"/>
    <property type="match status" value="1"/>
</dbReference>
<dbReference type="EMBL" id="VTUX01000005">
    <property type="protein sequence ID" value="KAA1190571.1"/>
    <property type="molecule type" value="Genomic_DNA"/>
</dbReference>
<feature type="domain" description="DprA winged helix" evidence="3">
    <location>
        <begin position="242"/>
        <end position="296"/>
    </location>
</feature>
<comment type="caution">
    <text evidence="4">The sequence shown here is derived from an EMBL/GenBank/DDBJ whole genome shotgun (WGS) entry which is preliminary data.</text>
</comment>
<dbReference type="GO" id="GO:0009294">
    <property type="term" value="P:DNA-mediated transformation"/>
    <property type="evidence" value="ECO:0007669"/>
    <property type="project" value="InterPro"/>
</dbReference>
<evidence type="ECO:0000259" key="2">
    <source>
        <dbReference type="Pfam" id="PF02481"/>
    </source>
</evidence>
<dbReference type="Pfam" id="PF17782">
    <property type="entry name" value="WHD_DprA"/>
    <property type="match status" value="1"/>
</dbReference>
<reference evidence="4 5" key="1">
    <citation type="submission" date="2019-09" db="EMBL/GenBank/DDBJ databases">
        <authorList>
            <person name="Chen X.-Y."/>
        </authorList>
    </citation>
    <scope>NUCLEOTIDE SEQUENCE [LARGE SCALE GENOMIC DNA]</scope>
    <source>
        <strain evidence="4 5">NY5</strain>
    </source>
</reference>
<evidence type="ECO:0000313" key="5">
    <source>
        <dbReference type="Proteomes" id="UP000323708"/>
    </source>
</evidence>
<dbReference type="Pfam" id="PF02481">
    <property type="entry name" value="DNA_processg_A"/>
    <property type="match status" value="1"/>
</dbReference>
<dbReference type="Gene3D" id="3.40.50.450">
    <property type="match status" value="1"/>
</dbReference>
<dbReference type="InterPro" id="IPR057666">
    <property type="entry name" value="DrpA_SLOG"/>
</dbReference>
<dbReference type="RefSeq" id="WP_149611726.1">
    <property type="nucleotide sequence ID" value="NZ_VTUX01000005.1"/>
</dbReference>
<evidence type="ECO:0000313" key="4">
    <source>
        <dbReference type="EMBL" id="KAA1190571.1"/>
    </source>
</evidence>
<dbReference type="AlphaFoldDB" id="A0A5B0WWQ6"/>
<evidence type="ECO:0000259" key="3">
    <source>
        <dbReference type="Pfam" id="PF17782"/>
    </source>
</evidence>
<protein>
    <submittedName>
        <fullName evidence="4">DNA-protecting protein DprA</fullName>
    </submittedName>
</protein>
<dbReference type="PANTHER" id="PTHR43022:SF1">
    <property type="entry name" value="PROTEIN SMF"/>
    <property type="match status" value="1"/>
</dbReference>
<dbReference type="InterPro" id="IPR003488">
    <property type="entry name" value="DprA"/>
</dbReference>
<feature type="domain" description="Smf/DprA SLOG" evidence="2">
    <location>
        <begin position="17"/>
        <end position="226"/>
    </location>
</feature>
<gene>
    <name evidence="4" type="primary">dprA</name>
    <name evidence="4" type="ORF">F0M18_12225</name>
</gene>
<dbReference type="InterPro" id="IPR041614">
    <property type="entry name" value="DprA_WH"/>
</dbReference>
<keyword evidence="5" id="KW-1185">Reference proteome</keyword>
<comment type="similarity">
    <text evidence="1">Belongs to the DprA/Smf family.</text>
</comment>
<accession>A0A5B0WWQ6</accession>